<feature type="domain" description="Raptor N-terminal CASPase-like" evidence="6">
    <location>
        <begin position="154"/>
        <end position="312"/>
    </location>
</feature>
<dbReference type="SMART" id="SM00320">
    <property type="entry name" value="WD40"/>
    <property type="match status" value="7"/>
</dbReference>
<dbReference type="InterPro" id="IPR004083">
    <property type="entry name" value="Raptor"/>
</dbReference>
<feature type="compositionally biased region" description="Basic and acidic residues" evidence="5">
    <location>
        <begin position="1208"/>
        <end position="1217"/>
    </location>
</feature>
<dbReference type="SUPFAM" id="SSF48371">
    <property type="entry name" value="ARM repeat"/>
    <property type="match status" value="1"/>
</dbReference>
<dbReference type="SMART" id="SM01302">
    <property type="entry name" value="Raptor_N"/>
    <property type="match status" value="1"/>
</dbReference>
<sequence>MLGHDSQRNKIFFDRQNLAPYLEVTPFEQYTGGPVSLSKKDDKGTPFSHREEADAAAGGASVLQRVSSFSIIPRSSSSMGLSAVGGGGPNISANASNAVATDTPDIGVRRSPSSPHPSTPTRATITKSTISQSATAAGEEAAEGVVPSWRLRDRMKTVGVGLVMALNVGTDPPDIIKPHPCAKLQCWMDPSTTSRARAKEKIGERLESQYARWQQQRAARPLKYRRALDPTVEDVRALCLWLRRQARHERILLHYNGHGVPRPTANGEIWVFDKNHTEYIPLSITDLRQWMGKPSIVVLDCSSAAILIPFLTAPISETTPPDSPLPRLSQDADAAEEERYMEVMSSQWVRDTIVLCPTSEGEWLPMHPDYPADIFTSCLTTPIKMALRWFVRRNPLSMGELHPDAVDAIPGKENDRKTPLGELNWIFTAVTDSIAWNVLPKPLFQRLFRQDLLVASMFRNFLLADRILRSLDCTPQSHPPLPPGIDRHPLWSAFDLAMETCLFGLMKDGILGNHVLKPSPAPGDKNRGAGNNGEEAAQTVHVEVTPADGNVTGPASSISSPFFSEQLTAFEVWLDFAPIRKMYLNSGMPMESPEQLPVVLQVLLSQVHRIRALRLLRKFLELGPWAVNISLSLGIFPYVMKLLQSPEYKSLLVSIWAYIIDFDSSCQVDLVKDGALQHFIQRLTFIQTSSDEAAREAAKERTLAAFILAVAANGYEQGQMECSRLNLPGTINALLSSYEAGEFAEMGPDRDVAEFHHPAPFRMWLCLCLGSMMKANQACQNEAFGNGIQQRLVSRMKDCNADVRAAACYALGCLLESPPKMNPPASPDLPSLAGPLGQAPQFQTGPSSHPLVPPRMPPGMVIPPGAPIPVGLQPSFANAPGMSNLHWHPQHQHQPQHPHQHPMLLQQPMPGGPMTGVQPMPPMQPGLMPGGQHTMLNQPLHLMPQSQPYMIPMQPNLGGVNLGGPSLGGPNLGGPNLGGPTMPVGGPSLGGPGPGFMVGSVGRPVSLDNSMFGSPSRHTGPLMPPDLYHEQTPPRQPTVYNDQPRLDFDLEILEGVANGADDGSATVRCEVIMSIAAAVGKYLDAFLRVANDQSIGRQDEPEGVDNKTPADTDGADDAKNSRPPSRYDIELEEVDGESIERFLEIWKTLRKLQHHDPHPEVSSAANDVVMFVHETLMRRRADLHADDETPRKKELAGIEEEGLSPAHFDSERQDEANPPRSDGPPHRLNPSRQNPAVLRRVASDLATPVSGIVAGSALDLSGGKNHPQGGDRGESAKSTLDYSLPKSKFYDWKKSIFNETIDSQTERDQDAELDPLSPEGATRAYQGRRNFLSLESVQELETHFKDLTPKAPKPTKQSIEDIMTPPTENAEDDVASYALKRELELRERKLLRNTGVKMTTMLKFHPFEDIIVACGAEDGVTVWDVEEGQRSVSFMNGNPKGTRMTTATWINGASTSLFLIGCDDGSARIWDGLVENNGEASLDPPRLVSSFFAASDVVAGSRGRSGLVCEWQQYSGTLIAGGDSKYLKCWDIEAEKCRNVLETDTKACLTTLTSAWDYETLGKDEPKGSPGIGPSVLVGGYSDGTMKVFDIRCNAAVAEAQSGAKSWTKRRRPTKYEEHNSWIVNTTFTGYGGYGGQIVTGGIAGDIKVWDLRMSTSQLTLEVQRSTMTALAVHKKIPVVATGSHAQFIKILTLDGDTVRVIRYHEEMSNHRIGPVSCLEWHPYKPILAAGATDTYVSIYTPKGKRWSR</sequence>
<dbReference type="Gene3D" id="2.130.10.10">
    <property type="entry name" value="YVTN repeat-like/Quinoprotein amine dehydrogenase"/>
    <property type="match status" value="2"/>
</dbReference>
<evidence type="ECO:0000256" key="3">
    <source>
        <dbReference type="ARBA" id="ARBA00022737"/>
    </source>
</evidence>
<keyword evidence="3" id="KW-0677">Repeat</keyword>
<dbReference type="InterPro" id="IPR011989">
    <property type="entry name" value="ARM-like"/>
</dbReference>
<reference evidence="7" key="1">
    <citation type="submission" date="2020-06" db="EMBL/GenBank/DDBJ databases">
        <authorList>
            <consortium name="Plant Systems Biology data submission"/>
        </authorList>
    </citation>
    <scope>NUCLEOTIDE SEQUENCE</scope>
    <source>
        <strain evidence="7">D6</strain>
    </source>
</reference>
<organism evidence="7 8">
    <name type="scientific">Seminavis robusta</name>
    <dbReference type="NCBI Taxonomy" id="568900"/>
    <lineage>
        <taxon>Eukaryota</taxon>
        <taxon>Sar</taxon>
        <taxon>Stramenopiles</taxon>
        <taxon>Ochrophyta</taxon>
        <taxon>Bacillariophyta</taxon>
        <taxon>Bacillariophyceae</taxon>
        <taxon>Bacillariophycidae</taxon>
        <taxon>Naviculales</taxon>
        <taxon>Naviculaceae</taxon>
        <taxon>Seminavis</taxon>
    </lineage>
</organism>
<dbReference type="PRINTS" id="PR01547">
    <property type="entry name" value="YEAST176DUF"/>
</dbReference>
<dbReference type="SUPFAM" id="SSF50978">
    <property type="entry name" value="WD40 repeat-like"/>
    <property type="match status" value="1"/>
</dbReference>
<dbReference type="GO" id="GO:0031931">
    <property type="term" value="C:TORC1 complex"/>
    <property type="evidence" value="ECO:0007669"/>
    <property type="project" value="InterPro"/>
</dbReference>
<dbReference type="PROSITE" id="PS50082">
    <property type="entry name" value="WD_REPEATS_2"/>
    <property type="match status" value="1"/>
</dbReference>
<dbReference type="GO" id="GO:0031929">
    <property type="term" value="P:TOR signaling"/>
    <property type="evidence" value="ECO:0007669"/>
    <property type="project" value="InterPro"/>
</dbReference>
<dbReference type="EMBL" id="CAICTM010000168">
    <property type="protein sequence ID" value="CAB9503552.1"/>
    <property type="molecule type" value="Genomic_DNA"/>
</dbReference>
<dbReference type="GO" id="GO:0030674">
    <property type="term" value="F:protein-macromolecule adaptor activity"/>
    <property type="evidence" value="ECO:0007669"/>
    <property type="project" value="TreeGrafter"/>
</dbReference>
<dbReference type="InterPro" id="IPR036322">
    <property type="entry name" value="WD40_repeat_dom_sf"/>
</dbReference>
<dbReference type="Gene3D" id="1.25.10.10">
    <property type="entry name" value="Leucine-rich Repeat Variant"/>
    <property type="match status" value="1"/>
</dbReference>
<feature type="repeat" description="WD" evidence="4">
    <location>
        <begin position="1616"/>
        <end position="1660"/>
    </location>
</feature>
<dbReference type="Pfam" id="PF00400">
    <property type="entry name" value="WD40"/>
    <property type="match status" value="1"/>
</dbReference>
<dbReference type="InterPro" id="IPR001680">
    <property type="entry name" value="WD40_rpt"/>
</dbReference>
<dbReference type="GO" id="GO:0071230">
    <property type="term" value="P:cellular response to amino acid stimulus"/>
    <property type="evidence" value="ECO:0007669"/>
    <property type="project" value="TreeGrafter"/>
</dbReference>
<feature type="region of interest" description="Disordered" evidence="5">
    <location>
        <begin position="1303"/>
        <end position="1322"/>
    </location>
</feature>
<dbReference type="GO" id="GO:0009267">
    <property type="term" value="P:cellular response to starvation"/>
    <property type="evidence" value="ECO:0007669"/>
    <property type="project" value="TreeGrafter"/>
</dbReference>
<feature type="compositionally biased region" description="Basic and acidic residues" evidence="5">
    <location>
        <begin position="38"/>
        <end position="53"/>
    </location>
</feature>
<evidence type="ECO:0000256" key="1">
    <source>
        <dbReference type="ARBA" id="ARBA00009257"/>
    </source>
</evidence>
<dbReference type="Pfam" id="PF14538">
    <property type="entry name" value="Raptor_N"/>
    <property type="match status" value="1"/>
</dbReference>
<feature type="region of interest" description="Disordered" evidence="5">
    <location>
        <begin position="1182"/>
        <end position="1232"/>
    </location>
</feature>
<evidence type="ECO:0000313" key="8">
    <source>
        <dbReference type="Proteomes" id="UP001153069"/>
    </source>
</evidence>
<evidence type="ECO:0000256" key="5">
    <source>
        <dbReference type="SAM" id="MobiDB-lite"/>
    </source>
</evidence>
<keyword evidence="2 4" id="KW-0853">WD repeat</keyword>
<feature type="compositionally biased region" description="Basic and acidic residues" evidence="5">
    <location>
        <begin position="1097"/>
        <end position="1128"/>
    </location>
</feature>
<dbReference type="InterPro" id="IPR029347">
    <property type="entry name" value="Raptor_N"/>
</dbReference>
<evidence type="ECO:0000256" key="4">
    <source>
        <dbReference type="PROSITE-ProRule" id="PRU00221"/>
    </source>
</evidence>
<protein>
    <submittedName>
        <fullName evidence="7">Regulatory-associated protein of TOR</fullName>
    </submittedName>
</protein>
<keyword evidence="8" id="KW-1185">Reference proteome</keyword>
<evidence type="ECO:0000259" key="6">
    <source>
        <dbReference type="SMART" id="SM01302"/>
    </source>
</evidence>
<feature type="region of interest" description="Disordered" evidence="5">
    <location>
        <begin position="1347"/>
        <end position="1368"/>
    </location>
</feature>
<feature type="region of interest" description="Disordered" evidence="5">
    <location>
        <begin position="822"/>
        <end position="849"/>
    </location>
</feature>
<feature type="region of interest" description="Disordered" evidence="5">
    <location>
        <begin position="1256"/>
        <end position="1279"/>
    </location>
</feature>
<comment type="caution">
    <text evidence="7">The sequence shown here is derived from an EMBL/GenBank/DDBJ whole genome shotgun (WGS) entry which is preliminary data.</text>
</comment>
<dbReference type="GO" id="GO:0005737">
    <property type="term" value="C:cytoplasm"/>
    <property type="evidence" value="ECO:0007669"/>
    <property type="project" value="TreeGrafter"/>
</dbReference>
<accession>A0A9N8DI27</accession>
<comment type="similarity">
    <text evidence="1">Belongs to the WD repeat RAPTOR family.</text>
</comment>
<dbReference type="InterPro" id="IPR015943">
    <property type="entry name" value="WD40/YVTN_repeat-like_dom_sf"/>
</dbReference>
<feature type="region of interest" description="Disordered" evidence="5">
    <location>
        <begin position="1094"/>
        <end position="1128"/>
    </location>
</feature>
<evidence type="ECO:0000256" key="2">
    <source>
        <dbReference type="ARBA" id="ARBA00022574"/>
    </source>
</evidence>
<dbReference type="GO" id="GO:0010506">
    <property type="term" value="P:regulation of autophagy"/>
    <property type="evidence" value="ECO:0007669"/>
    <property type="project" value="TreeGrafter"/>
</dbReference>
<dbReference type="GO" id="GO:0030307">
    <property type="term" value="P:positive regulation of cell growth"/>
    <property type="evidence" value="ECO:0007669"/>
    <property type="project" value="TreeGrafter"/>
</dbReference>
<name>A0A9N8DI27_9STRA</name>
<evidence type="ECO:0000313" key="7">
    <source>
        <dbReference type="EMBL" id="CAB9503552.1"/>
    </source>
</evidence>
<dbReference type="PANTHER" id="PTHR12848:SF16">
    <property type="entry name" value="REGULATORY-ASSOCIATED PROTEIN OF MTOR"/>
    <property type="match status" value="1"/>
</dbReference>
<dbReference type="InterPro" id="IPR016024">
    <property type="entry name" value="ARM-type_fold"/>
</dbReference>
<feature type="region of interest" description="Disordered" evidence="5">
    <location>
        <begin position="31"/>
        <end position="59"/>
    </location>
</feature>
<dbReference type="Proteomes" id="UP001153069">
    <property type="component" value="Unassembled WGS sequence"/>
</dbReference>
<feature type="region of interest" description="Disordered" evidence="5">
    <location>
        <begin position="104"/>
        <end position="141"/>
    </location>
</feature>
<dbReference type="PANTHER" id="PTHR12848">
    <property type="entry name" value="REGULATORY-ASSOCIATED PROTEIN OF MTOR"/>
    <property type="match status" value="1"/>
</dbReference>
<gene>
    <name evidence="7" type="ORF">SEMRO_169_G075110.1</name>
</gene>
<feature type="compositionally biased region" description="Basic and acidic residues" evidence="5">
    <location>
        <begin position="1182"/>
        <end position="1196"/>
    </location>
</feature>
<dbReference type="OrthoDB" id="10262360at2759"/>
<proteinExistence type="inferred from homology"/>